<evidence type="ECO:0000313" key="2">
    <source>
        <dbReference type="Proteomes" id="UP001589607"/>
    </source>
</evidence>
<keyword evidence="2" id="KW-1185">Reference proteome</keyword>
<proteinExistence type="predicted"/>
<accession>A0ABV5GJ65</accession>
<gene>
    <name evidence="1" type="ORF">ACFFVF_02750</name>
</gene>
<dbReference type="EMBL" id="JBHMEY010000006">
    <property type="protein sequence ID" value="MFB9095422.1"/>
    <property type="molecule type" value="Genomic_DNA"/>
</dbReference>
<dbReference type="RefSeq" id="WP_236456987.1">
    <property type="nucleotide sequence ID" value="NZ_CBCSGE010000010.1"/>
</dbReference>
<dbReference type="Proteomes" id="UP001589607">
    <property type="component" value="Unassembled WGS sequence"/>
</dbReference>
<reference evidence="1 2" key="1">
    <citation type="submission" date="2024-09" db="EMBL/GenBank/DDBJ databases">
        <authorList>
            <person name="Sun Q."/>
            <person name="Mori K."/>
        </authorList>
    </citation>
    <scope>NUCLEOTIDE SEQUENCE [LARGE SCALE GENOMIC DNA]</scope>
    <source>
        <strain evidence="1 2">CECT 7955</strain>
    </source>
</reference>
<sequence length="314" mass="37723">MSEKEANELIKNYVLENFDERWHTDPLFFEEYQDFFEFHINSKKYFESGDFLDSFVGLGSAFLSKKFGEIVQYGSLGASHYIMRDFLITEYRLNVIRTKYEIGRADYDYRLVIKNVTDFEKASKYINGIFVYKGTQYVKEIHYSKILEIPSTDYFSLLNLLYFNVIDPFCECSYQKLIHEFDLSKPLREFECISKFELSDRLFYKNIENKVVQAYSSFDINKNYKVIIFEVFDNDKFKQYFETVSFKRYGEDEQTGFWGYNSYLHVEIEEIMKKEKKIFDFVEGDQLLFFLFVNILESFCKIEIKIMSNDLNIC</sequence>
<comment type="caution">
    <text evidence="1">The sequence shown here is derived from an EMBL/GenBank/DDBJ whole genome shotgun (WGS) entry which is preliminary data.</text>
</comment>
<protein>
    <submittedName>
        <fullName evidence="1">Uncharacterized protein</fullName>
    </submittedName>
</protein>
<organism evidence="1 2">
    <name type="scientific">Flavobacterium jumunjinense</name>
    <dbReference type="NCBI Taxonomy" id="998845"/>
    <lineage>
        <taxon>Bacteria</taxon>
        <taxon>Pseudomonadati</taxon>
        <taxon>Bacteroidota</taxon>
        <taxon>Flavobacteriia</taxon>
        <taxon>Flavobacteriales</taxon>
        <taxon>Flavobacteriaceae</taxon>
        <taxon>Flavobacterium</taxon>
    </lineage>
</organism>
<evidence type="ECO:0000313" key="1">
    <source>
        <dbReference type="EMBL" id="MFB9095422.1"/>
    </source>
</evidence>
<name>A0ABV5GJ65_9FLAO</name>